<feature type="transmembrane region" description="Helical" evidence="1">
    <location>
        <begin position="20"/>
        <end position="39"/>
    </location>
</feature>
<keyword evidence="1" id="KW-0812">Transmembrane</keyword>
<keyword evidence="1" id="KW-0472">Membrane</keyword>
<comment type="caution">
    <text evidence="2">The sequence shown here is derived from an EMBL/GenBank/DDBJ whole genome shotgun (WGS) entry which is preliminary data.</text>
</comment>
<name>A0ABU6LTY1_9ACTN</name>
<accession>A0ABU6LTY1</accession>
<reference evidence="2 3" key="1">
    <citation type="submission" date="2024-01" db="EMBL/GenBank/DDBJ databases">
        <title>Genome analysis.</title>
        <authorList>
            <person name="Zhang K."/>
        </authorList>
    </citation>
    <scope>NUCLEOTIDE SEQUENCE [LARGE SCALE GENOMIC DNA]</scope>
    <source>
        <strain evidence="2 3">CGMCC 4.1753</strain>
    </source>
</reference>
<evidence type="ECO:0000256" key="1">
    <source>
        <dbReference type="SAM" id="Phobius"/>
    </source>
</evidence>
<gene>
    <name evidence="2" type="ORF">RFN57_04990</name>
</gene>
<protein>
    <recommendedName>
        <fullName evidence="4">Lysine transporter LysE</fullName>
    </recommendedName>
</protein>
<proteinExistence type="predicted"/>
<keyword evidence="1" id="KW-1133">Transmembrane helix</keyword>
<evidence type="ECO:0008006" key="4">
    <source>
        <dbReference type="Google" id="ProtNLM"/>
    </source>
</evidence>
<dbReference type="RefSeq" id="WP_268254272.1">
    <property type="nucleotide sequence ID" value="NZ_BMUO01000010.1"/>
</dbReference>
<dbReference type="Proteomes" id="UP001353952">
    <property type="component" value="Unassembled WGS sequence"/>
</dbReference>
<keyword evidence="3" id="KW-1185">Reference proteome</keyword>
<evidence type="ECO:0000313" key="3">
    <source>
        <dbReference type="Proteomes" id="UP001353952"/>
    </source>
</evidence>
<sequence length="40" mass="4322">MFLLPKAWPVLHRPRVHRVLGRATGVVLTGFGLAVAGATR</sequence>
<organism evidence="2 3">
    <name type="scientific">Streptomyces violaceochromogenes</name>
    <dbReference type="NCBI Taxonomy" id="67377"/>
    <lineage>
        <taxon>Bacteria</taxon>
        <taxon>Bacillati</taxon>
        <taxon>Actinomycetota</taxon>
        <taxon>Actinomycetes</taxon>
        <taxon>Kitasatosporales</taxon>
        <taxon>Streptomycetaceae</taxon>
        <taxon>Streptomyces</taxon>
    </lineage>
</organism>
<evidence type="ECO:0000313" key="2">
    <source>
        <dbReference type="EMBL" id="MEC7051641.1"/>
    </source>
</evidence>
<dbReference type="EMBL" id="JAYXNZ010000002">
    <property type="protein sequence ID" value="MEC7051641.1"/>
    <property type="molecule type" value="Genomic_DNA"/>
</dbReference>